<evidence type="ECO:0000313" key="12">
    <source>
        <dbReference type="Proteomes" id="UP000249619"/>
    </source>
</evidence>
<keyword evidence="4 9" id="KW-0547">Nucleotide-binding</keyword>
<dbReference type="EMBL" id="QGDH01000279">
    <property type="protein sequence ID" value="RAR01317.1"/>
    <property type="molecule type" value="Genomic_DNA"/>
</dbReference>
<dbReference type="InterPro" id="IPR001278">
    <property type="entry name" value="Arg-tRNA-ligase"/>
</dbReference>
<evidence type="ECO:0000259" key="10">
    <source>
        <dbReference type="SMART" id="SM00836"/>
    </source>
</evidence>
<dbReference type="Gene3D" id="1.10.730.10">
    <property type="entry name" value="Isoleucyl-tRNA Synthetase, Domain 1"/>
    <property type="match status" value="1"/>
</dbReference>
<dbReference type="STRING" id="183478.A0A364MRW8"/>
<dbReference type="GO" id="GO:0005739">
    <property type="term" value="C:mitochondrion"/>
    <property type="evidence" value="ECO:0007669"/>
    <property type="project" value="TreeGrafter"/>
</dbReference>
<dbReference type="GO" id="GO:0005524">
    <property type="term" value="F:ATP binding"/>
    <property type="evidence" value="ECO:0007669"/>
    <property type="project" value="UniProtKB-KW"/>
</dbReference>
<dbReference type="Gene3D" id="3.40.50.620">
    <property type="entry name" value="HUPs"/>
    <property type="match status" value="1"/>
</dbReference>
<protein>
    <recommendedName>
        <fullName evidence="2">arginine--tRNA ligase</fullName>
        <ecNumber evidence="2">6.1.1.19</ecNumber>
    </recommendedName>
</protein>
<accession>A0A364MRW8</accession>
<dbReference type="SUPFAM" id="SSF52374">
    <property type="entry name" value="Nucleotidylyl transferase"/>
    <property type="match status" value="1"/>
</dbReference>
<evidence type="ECO:0000313" key="11">
    <source>
        <dbReference type="EMBL" id="RAR01317.1"/>
    </source>
</evidence>
<dbReference type="InterPro" id="IPR014729">
    <property type="entry name" value="Rossmann-like_a/b/a_fold"/>
</dbReference>
<evidence type="ECO:0000256" key="1">
    <source>
        <dbReference type="ARBA" id="ARBA00005594"/>
    </source>
</evidence>
<dbReference type="InterPro" id="IPR035684">
    <property type="entry name" value="ArgRS_core"/>
</dbReference>
<evidence type="ECO:0000256" key="6">
    <source>
        <dbReference type="ARBA" id="ARBA00022917"/>
    </source>
</evidence>
<evidence type="ECO:0000256" key="9">
    <source>
        <dbReference type="RuleBase" id="RU363038"/>
    </source>
</evidence>
<dbReference type="Pfam" id="PF05746">
    <property type="entry name" value="DALR_1"/>
    <property type="match status" value="1"/>
</dbReference>
<gene>
    <name evidence="11" type="ORF">DDE83_008946</name>
</gene>
<reference evidence="12" key="1">
    <citation type="submission" date="2018-05" db="EMBL/GenBank/DDBJ databases">
        <title>Draft genome sequence of Stemphylium lycopersici strain CIDEFI 213.</title>
        <authorList>
            <person name="Medina R."/>
            <person name="Franco M.E.E."/>
            <person name="Lucentini C.G."/>
            <person name="Saparrat M.C.N."/>
            <person name="Balatti P.A."/>
        </authorList>
    </citation>
    <scope>NUCLEOTIDE SEQUENCE [LARGE SCALE GENOMIC DNA]</scope>
    <source>
        <strain evidence="12">CIDEFI 213</strain>
    </source>
</reference>
<dbReference type="InterPro" id="IPR008909">
    <property type="entry name" value="DALR_anticod-bd"/>
</dbReference>
<dbReference type="SMART" id="SM00836">
    <property type="entry name" value="DALR_1"/>
    <property type="match status" value="1"/>
</dbReference>
<comment type="similarity">
    <text evidence="1 9">Belongs to the class-I aminoacyl-tRNA synthetase family.</text>
</comment>
<dbReference type="GO" id="GO:0006420">
    <property type="term" value="P:arginyl-tRNA aminoacylation"/>
    <property type="evidence" value="ECO:0007669"/>
    <property type="project" value="InterPro"/>
</dbReference>
<keyword evidence="3 9" id="KW-0436">Ligase</keyword>
<comment type="catalytic activity">
    <reaction evidence="8">
        <text>tRNA(Arg) + L-arginine + ATP = L-arginyl-tRNA(Arg) + AMP + diphosphate</text>
        <dbReference type="Rhea" id="RHEA:20301"/>
        <dbReference type="Rhea" id="RHEA-COMP:9658"/>
        <dbReference type="Rhea" id="RHEA-COMP:9673"/>
        <dbReference type="ChEBI" id="CHEBI:30616"/>
        <dbReference type="ChEBI" id="CHEBI:32682"/>
        <dbReference type="ChEBI" id="CHEBI:33019"/>
        <dbReference type="ChEBI" id="CHEBI:78442"/>
        <dbReference type="ChEBI" id="CHEBI:78513"/>
        <dbReference type="ChEBI" id="CHEBI:456215"/>
        <dbReference type="EC" id="6.1.1.19"/>
    </reaction>
</comment>
<name>A0A364MRW8_STELY</name>
<dbReference type="GO" id="GO:0032543">
    <property type="term" value="P:mitochondrial translation"/>
    <property type="evidence" value="ECO:0007669"/>
    <property type="project" value="TreeGrafter"/>
</dbReference>
<dbReference type="Proteomes" id="UP000249619">
    <property type="component" value="Unassembled WGS sequence"/>
</dbReference>
<dbReference type="SUPFAM" id="SSF47323">
    <property type="entry name" value="Anticodon-binding domain of a subclass of class I aminoacyl-tRNA synthetases"/>
    <property type="match status" value="1"/>
</dbReference>
<keyword evidence="7 9" id="KW-0030">Aminoacyl-tRNA synthetase</keyword>
<sequence>MSTRKGTAKFLDDILRDVGDKMHEVMKTNESKYAQVKDPEQTADTLGISAVMVQDMKGKRINNYTFDMDRMTSFEGDTGPYLQYAHARLCSIYRKAIDSDPSLADLDLAASADLGLLKEDKAVELVRQLASWPDTFLNTLKTQEPTTVLTYLFKMAHALSSSYDHLQVVGSERNVLIARLALYVAARQVLYNGMRVLGLSPVERM</sequence>
<keyword evidence="5 9" id="KW-0067">ATP-binding</keyword>
<dbReference type="GO" id="GO:0004814">
    <property type="term" value="F:arginine-tRNA ligase activity"/>
    <property type="evidence" value="ECO:0007669"/>
    <property type="project" value="UniProtKB-EC"/>
</dbReference>
<evidence type="ECO:0000256" key="7">
    <source>
        <dbReference type="ARBA" id="ARBA00023146"/>
    </source>
</evidence>
<keyword evidence="12" id="KW-1185">Reference proteome</keyword>
<dbReference type="PANTHER" id="PTHR11956:SF11">
    <property type="entry name" value="ARGININE--TRNA LIGASE, MITOCHONDRIAL-RELATED"/>
    <property type="match status" value="1"/>
</dbReference>
<dbReference type="InterPro" id="IPR009080">
    <property type="entry name" value="tRNAsynth_Ia_anticodon-bd"/>
</dbReference>
<evidence type="ECO:0000256" key="5">
    <source>
        <dbReference type="ARBA" id="ARBA00022840"/>
    </source>
</evidence>
<proteinExistence type="inferred from homology"/>
<dbReference type="EC" id="6.1.1.19" evidence="2"/>
<dbReference type="AlphaFoldDB" id="A0A364MRW8"/>
<feature type="domain" description="DALR anticodon binding" evidence="10">
    <location>
        <begin position="82"/>
        <end position="205"/>
    </location>
</feature>
<dbReference type="Pfam" id="PF00750">
    <property type="entry name" value="tRNA-synt_1d"/>
    <property type="match status" value="1"/>
</dbReference>
<organism evidence="11 12">
    <name type="scientific">Stemphylium lycopersici</name>
    <name type="common">Tomato gray leaf spot disease fungus</name>
    <name type="synonym">Thyrospora lycopersici</name>
    <dbReference type="NCBI Taxonomy" id="183478"/>
    <lineage>
        <taxon>Eukaryota</taxon>
        <taxon>Fungi</taxon>
        <taxon>Dikarya</taxon>
        <taxon>Ascomycota</taxon>
        <taxon>Pezizomycotina</taxon>
        <taxon>Dothideomycetes</taxon>
        <taxon>Pleosporomycetidae</taxon>
        <taxon>Pleosporales</taxon>
        <taxon>Pleosporineae</taxon>
        <taxon>Pleosporaceae</taxon>
        <taxon>Stemphylium</taxon>
    </lineage>
</organism>
<evidence type="ECO:0000256" key="4">
    <source>
        <dbReference type="ARBA" id="ARBA00022741"/>
    </source>
</evidence>
<dbReference type="PANTHER" id="PTHR11956">
    <property type="entry name" value="ARGINYL-TRNA SYNTHETASE"/>
    <property type="match status" value="1"/>
</dbReference>
<evidence type="ECO:0000256" key="3">
    <source>
        <dbReference type="ARBA" id="ARBA00022598"/>
    </source>
</evidence>
<evidence type="ECO:0000256" key="8">
    <source>
        <dbReference type="ARBA" id="ARBA00049339"/>
    </source>
</evidence>
<comment type="caution">
    <text evidence="11">The sequence shown here is derived from an EMBL/GenBank/DDBJ whole genome shotgun (WGS) entry which is preliminary data.</text>
</comment>
<dbReference type="CDD" id="cd07956">
    <property type="entry name" value="Anticodon_Ia_Arg"/>
    <property type="match status" value="1"/>
</dbReference>
<evidence type="ECO:0000256" key="2">
    <source>
        <dbReference type="ARBA" id="ARBA00012837"/>
    </source>
</evidence>
<keyword evidence="6 9" id="KW-0648">Protein biosynthesis</keyword>
<dbReference type="FunFam" id="1.10.730.10:FF:000006">
    <property type="entry name" value="Arginyl-tRNA synthetase 2, mitochondrial"/>
    <property type="match status" value="1"/>
</dbReference>